<dbReference type="Proteomes" id="UP000037315">
    <property type="component" value="Unassembled WGS sequence"/>
</dbReference>
<evidence type="ECO:0000313" key="3">
    <source>
        <dbReference type="Proteomes" id="UP000037315"/>
    </source>
</evidence>
<comment type="similarity">
    <text evidence="1">Belongs to the ROK (NagC/XylR) family.</text>
</comment>
<dbReference type="PANTHER" id="PTHR18964:SF149">
    <property type="entry name" value="BIFUNCTIONAL UDP-N-ACETYLGLUCOSAMINE 2-EPIMERASE_N-ACETYLMANNOSAMINE KINASE"/>
    <property type="match status" value="1"/>
</dbReference>
<dbReference type="SUPFAM" id="SSF46785">
    <property type="entry name" value="Winged helix' DNA-binding domain"/>
    <property type="match status" value="1"/>
</dbReference>
<dbReference type="EMBL" id="LFEJ01000013">
    <property type="protein sequence ID" value="KMV34894.1"/>
    <property type="molecule type" value="Genomic_DNA"/>
</dbReference>
<dbReference type="InterPro" id="IPR043129">
    <property type="entry name" value="ATPase_NBD"/>
</dbReference>
<organism evidence="2 3">
    <name type="scientific">Franconibacter pulveris</name>
    <dbReference type="NCBI Taxonomy" id="435910"/>
    <lineage>
        <taxon>Bacteria</taxon>
        <taxon>Pseudomonadati</taxon>
        <taxon>Pseudomonadota</taxon>
        <taxon>Gammaproteobacteria</taxon>
        <taxon>Enterobacterales</taxon>
        <taxon>Enterobacteriaceae</taxon>
        <taxon>Franconibacter</taxon>
    </lineage>
</organism>
<protein>
    <recommendedName>
        <fullName evidence="4">ROK family transcriptional regulator</fullName>
    </recommendedName>
</protein>
<comment type="caution">
    <text evidence="2">The sequence shown here is derived from an EMBL/GenBank/DDBJ whole genome shotgun (WGS) entry which is preliminary data.</text>
</comment>
<evidence type="ECO:0000256" key="1">
    <source>
        <dbReference type="ARBA" id="ARBA00006479"/>
    </source>
</evidence>
<name>A0A0J8YBL4_9ENTR</name>
<evidence type="ECO:0008006" key="4">
    <source>
        <dbReference type="Google" id="ProtNLM"/>
    </source>
</evidence>
<dbReference type="PATRIC" id="fig|1656095.3.peg.4432"/>
<sequence>MAHSGWPALVFAAEHDAAVISRALRRGRLQRLARGIYSGDIHTPAETLTRRYLWEVVGHFFPQAVVAGPSAMQPDPTACATLYVVHPRRRPLQLPGVTVTPVPGVGPQPEDSPLPARLWLASPGRCLLDFFSQPEAERDLARLHAWWQAGGFEREALLAGLAGQAQALNRTGALAQALAFLDQTAQLAMPQAVSSGLPALSVRARLLMESLIIEGSATQSELMTRLGMSKSTVSSGVQELQRHAFLTVVEGAGRGAQLYQLSQQTGWVLGADIGNSQAMLIARSLDGRQLALRQFVHAASVQLVKAAADAIAALRQELTAFGPLLAITVALSKPVRPDIQLSGREGPSQAGLSPEAILARLALPAGMHIIVENNVNCAVAAEVRLGIAKGLKDVVFLQIGERIGSGIYSGGMLIHGARGGAGEIADIPFPWSEQESPGELMLERHLAKQGFLDRLNARRAPSLPMVRSMDALLERATGGEPMAMQAIAQYGEQIGFLACGLVAVLDPAMIVMGGSVGANWLIVAAVRKTLAAFSPHTTVAATQFGPQATVEGAVQLALEAAQVKLLGRAVRRR</sequence>
<reference evidence="2 3" key="1">
    <citation type="submission" date="2015-06" db="EMBL/GenBank/DDBJ databases">
        <title>Genome sequencing of Cronobacter sp. strain DJ34 isolated from petroleum contaminated sludge of Duliajan Oil Fields, Assam, India.</title>
        <authorList>
            <person name="Pal S."/>
            <person name="Banerjee T.D."/>
            <person name="Roy A."/>
            <person name="Sar P."/>
            <person name="Kazy S.K."/>
        </authorList>
    </citation>
    <scope>NUCLEOTIDE SEQUENCE [LARGE SCALE GENOMIC DNA]</scope>
    <source>
        <strain evidence="2 3">DJ34</strain>
    </source>
</reference>
<proteinExistence type="inferred from homology"/>
<accession>A0A0J8YBL4</accession>
<gene>
    <name evidence="2" type="ORF">ACH50_09040</name>
</gene>
<dbReference type="AlphaFoldDB" id="A0A0J8YBL4"/>
<dbReference type="OrthoDB" id="3806841at2"/>
<dbReference type="RefSeq" id="WP_048887823.1">
    <property type="nucleotide sequence ID" value="NZ_LFEJ01000013.1"/>
</dbReference>
<dbReference type="PANTHER" id="PTHR18964">
    <property type="entry name" value="ROK (REPRESSOR, ORF, KINASE) FAMILY"/>
    <property type="match status" value="1"/>
</dbReference>
<dbReference type="InterPro" id="IPR011991">
    <property type="entry name" value="ArsR-like_HTH"/>
</dbReference>
<dbReference type="Gene3D" id="1.10.10.10">
    <property type="entry name" value="Winged helix-like DNA-binding domain superfamily/Winged helix DNA-binding domain"/>
    <property type="match status" value="1"/>
</dbReference>
<keyword evidence="3" id="KW-1185">Reference proteome</keyword>
<dbReference type="SUPFAM" id="SSF53067">
    <property type="entry name" value="Actin-like ATPase domain"/>
    <property type="match status" value="1"/>
</dbReference>
<dbReference type="GO" id="GO:0006355">
    <property type="term" value="P:regulation of DNA-templated transcription"/>
    <property type="evidence" value="ECO:0007669"/>
    <property type="project" value="UniProtKB-ARBA"/>
</dbReference>
<dbReference type="Gene3D" id="3.30.420.40">
    <property type="match status" value="2"/>
</dbReference>
<dbReference type="Pfam" id="PF00480">
    <property type="entry name" value="ROK"/>
    <property type="match status" value="1"/>
</dbReference>
<dbReference type="InterPro" id="IPR000600">
    <property type="entry name" value="ROK"/>
</dbReference>
<dbReference type="InterPro" id="IPR036390">
    <property type="entry name" value="WH_DNA-bd_sf"/>
</dbReference>
<evidence type="ECO:0000313" key="2">
    <source>
        <dbReference type="EMBL" id="KMV34894.1"/>
    </source>
</evidence>
<dbReference type="STRING" id="1121863.GCA_000621185_03966"/>
<dbReference type="CDD" id="cd00090">
    <property type="entry name" value="HTH_ARSR"/>
    <property type="match status" value="1"/>
</dbReference>
<dbReference type="InterPro" id="IPR036388">
    <property type="entry name" value="WH-like_DNA-bd_sf"/>
</dbReference>